<dbReference type="PANTHER" id="PTHR24221:SF654">
    <property type="entry name" value="ATP-BINDING CASSETTE SUB-FAMILY B MEMBER 6"/>
    <property type="match status" value="1"/>
</dbReference>
<dbReference type="RefSeq" id="WP_114003553.1">
    <property type="nucleotide sequence ID" value="NZ_QGDC01000001.1"/>
</dbReference>
<keyword evidence="7 9" id="KW-1133">Transmembrane helix</keyword>
<feature type="transmembrane region" description="Helical" evidence="9">
    <location>
        <begin position="184"/>
        <end position="201"/>
    </location>
</feature>
<feature type="transmembrane region" description="Helical" evidence="9">
    <location>
        <begin position="278"/>
        <end position="308"/>
    </location>
</feature>
<evidence type="ECO:0000256" key="6">
    <source>
        <dbReference type="ARBA" id="ARBA00022840"/>
    </source>
</evidence>
<dbReference type="Gene3D" id="1.20.1560.10">
    <property type="entry name" value="ABC transporter type 1, transmembrane domain"/>
    <property type="match status" value="1"/>
</dbReference>
<dbReference type="InterPro" id="IPR003439">
    <property type="entry name" value="ABC_transporter-like_ATP-bd"/>
</dbReference>
<dbReference type="PROSITE" id="PS50893">
    <property type="entry name" value="ABC_TRANSPORTER_2"/>
    <property type="match status" value="1"/>
</dbReference>
<dbReference type="Pfam" id="PF00664">
    <property type="entry name" value="ABC_membrane"/>
    <property type="match status" value="1"/>
</dbReference>
<reference evidence="12 13" key="1">
    <citation type="submission" date="2018-05" db="EMBL/GenBank/DDBJ databases">
        <title>Mucilaginibacter hurinus sp. nov., isolated from briquette warehouse soil.</title>
        <authorList>
            <person name="Choi L."/>
        </authorList>
    </citation>
    <scope>NUCLEOTIDE SEQUENCE [LARGE SCALE GENOMIC DNA]</scope>
    <source>
        <strain evidence="12 13">ZR32</strain>
    </source>
</reference>
<feature type="domain" description="ABC transporter" evidence="10">
    <location>
        <begin position="360"/>
        <end position="595"/>
    </location>
</feature>
<keyword evidence="6 12" id="KW-0067">ATP-binding</keyword>
<dbReference type="PROSITE" id="PS00211">
    <property type="entry name" value="ABC_TRANSPORTER_1"/>
    <property type="match status" value="1"/>
</dbReference>
<dbReference type="Pfam" id="PF00005">
    <property type="entry name" value="ABC_tran"/>
    <property type="match status" value="1"/>
</dbReference>
<evidence type="ECO:0000259" key="11">
    <source>
        <dbReference type="PROSITE" id="PS50929"/>
    </source>
</evidence>
<evidence type="ECO:0000256" key="4">
    <source>
        <dbReference type="ARBA" id="ARBA00022692"/>
    </source>
</evidence>
<dbReference type="Gene3D" id="3.40.50.300">
    <property type="entry name" value="P-loop containing nucleotide triphosphate hydrolases"/>
    <property type="match status" value="1"/>
</dbReference>
<dbReference type="InterPro" id="IPR036640">
    <property type="entry name" value="ABC1_TM_sf"/>
</dbReference>
<evidence type="ECO:0000256" key="8">
    <source>
        <dbReference type="ARBA" id="ARBA00023136"/>
    </source>
</evidence>
<keyword evidence="2" id="KW-0813">Transport</keyword>
<dbReference type="GO" id="GO:0005886">
    <property type="term" value="C:plasma membrane"/>
    <property type="evidence" value="ECO:0007669"/>
    <property type="project" value="UniProtKB-SubCell"/>
</dbReference>
<evidence type="ECO:0000256" key="3">
    <source>
        <dbReference type="ARBA" id="ARBA00022475"/>
    </source>
</evidence>
<dbReference type="SUPFAM" id="SSF52540">
    <property type="entry name" value="P-loop containing nucleoside triphosphate hydrolases"/>
    <property type="match status" value="1"/>
</dbReference>
<evidence type="ECO:0000256" key="5">
    <source>
        <dbReference type="ARBA" id="ARBA00022741"/>
    </source>
</evidence>
<evidence type="ECO:0000259" key="10">
    <source>
        <dbReference type="PROSITE" id="PS50893"/>
    </source>
</evidence>
<feature type="domain" description="ABC transmembrane type-1" evidence="11">
    <location>
        <begin position="25"/>
        <end position="326"/>
    </location>
</feature>
<dbReference type="GO" id="GO:0140359">
    <property type="term" value="F:ABC-type transporter activity"/>
    <property type="evidence" value="ECO:0007669"/>
    <property type="project" value="InterPro"/>
</dbReference>
<dbReference type="PANTHER" id="PTHR24221">
    <property type="entry name" value="ATP-BINDING CASSETTE SUB-FAMILY B"/>
    <property type="match status" value="1"/>
</dbReference>
<keyword evidence="13" id="KW-1185">Reference proteome</keyword>
<dbReference type="AlphaFoldDB" id="A0A367GV06"/>
<dbReference type="SMART" id="SM00382">
    <property type="entry name" value="AAA"/>
    <property type="match status" value="1"/>
</dbReference>
<dbReference type="GO" id="GO:0005524">
    <property type="term" value="F:ATP binding"/>
    <property type="evidence" value="ECO:0007669"/>
    <property type="project" value="UniProtKB-KW"/>
</dbReference>
<evidence type="ECO:0000256" key="2">
    <source>
        <dbReference type="ARBA" id="ARBA00022448"/>
    </source>
</evidence>
<evidence type="ECO:0000256" key="7">
    <source>
        <dbReference type="ARBA" id="ARBA00022989"/>
    </source>
</evidence>
<dbReference type="InterPro" id="IPR011527">
    <property type="entry name" value="ABC1_TM_dom"/>
</dbReference>
<accession>A0A367GV06</accession>
<proteinExistence type="predicted"/>
<name>A0A367GV06_9SPHI</name>
<keyword evidence="4 9" id="KW-0812">Transmembrane</keyword>
<dbReference type="InterPro" id="IPR039421">
    <property type="entry name" value="Type_1_exporter"/>
</dbReference>
<gene>
    <name evidence="12" type="ORF">DJ568_01995</name>
</gene>
<keyword evidence="8 9" id="KW-0472">Membrane</keyword>
<evidence type="ECO:0000256" key="1">
    <source>
        <dbReference type="ARBA" id="ARBA00004651"/>
    </source>
</evidence>
<comment type="caution">
    <text evidence="12">The sequence shown here is derived from an EMBL/GenBank/DDBJ whole genome shotgun (WGS) entry which is preliminary data.</text>
</comment>
<feature type="transmembrane region" description="Helical" evidence="9">
    <location>
        <begin position="161"/>
        <end position="178"/>
    </location>
</feature>
<keyword evidence="5" id="KW-0547">Nucleotide-binding</keyword>
<dbReference type="InterPro" id="IPR003593">
    <property type="entry name" value="AAA+_ATPase"/>
</dbReference>
<comment type="subcellular location">
    <subcellularLocation>
        <location evidence="1">Cell membrane</location>
        <topology evidence="1">Multi-pass membrane protein</topology>
    </subcellularLocation>
</comment>
<dbReference type="Proteomes" id="UP000253209">
    <property type="component" value="Unassembled WGS sequence"/>
</dbReference>
<feature type="transmembrane region" description="Helical" evidence="9">
    <location>
        <begin position="75"/>
        <end position="97"/>
    </location>
</feature>
<evidence type="ECO:0000313" key="13">
    <source>
        <dbReference type="Proteomes" id="UP000253209"/>
    </source>
</evidence>
<protein>
    <submittedName>
        <fullName evidence="12">ABC transporter ATP-binding protein</fullName>
    </submittedName>
</protein>
<keyword evidence="3" id="KW-1003">Cell membrane</keyword>
<feature type="transmembrane region" description="Helical" evidence="9">
    <location>
        <begin position="24"/>
        <end position="49"/>
    </location>
</feature>
<dbReference type="GO" id="GO:0016887">
    <property type="term" value="F:ATP hydrolysis activity"/>
    <property type="evidence" value="ECO:0007669"/>
    <property type="project" value="InterPro"/>
</dbReference>
<dbReference type="InterPro" id="IPR027417">
    <property type="entry name" value="P-loop_NTPase"/>
</dbReference>
<evidence type="ECO:0000256" key="9">
    <source>
        <dbReference type="SAM" id="Phobius"/>
    </source>
</evidence>
<dbReference type="GO" id="GO:0034040">
    <property type="term" value="F:ATPase-coupled lipid transmembrane transporter activity"/>
    <property type="evidence" value="ECO:0007669"/>
    <property type="project" value="TreeGrafter"/>
</dbReference>
<dbReference type="OrthoDB" id="9760358at2"/>
<evidence type="ECO:0000313" key="12">
    <source>
        <dbReference type="EMBL" id="RCH56656.1"/>
    </source>
</evidence>
<dbReference type="SUPFAM" id="SSF90123">
    <property type="entry name" value="ABC transporter transmembrane region"/>
    <property type="match status" value="1"/>
</dbReference>
<sequence>MLIEFKNNFRGYFTFYYKIIGNRIFAYLVLSILVSLLDGIGLAMFMPLFSAMSKDDSVSADDSTMGGLQFITDGIQALGISLNITTVLCVLGLLFTFKGVCKFIQLNFQVDLRYQFIRTVRTLLIENLTKLSYPGFLKLESGRVHNTLTSEVTKVFTSMNFYFLALQNAVMLLTYIGLAFLANAQFAILVAIGGVLSNLLYKKIYTATKQISIKLSANGVKFTSYMIQAIHNFKYLKSTNYFSRYSEKLKDVMHENEVLNKRVGFYNAISLSAKEPMIMIIVAGVIQIQISVIGTSLGAILLSLMFFYRALNFLVIIQNNWQSFVQNTGGMMSVTSTLNDMYDMREEITDVPPPTIQRALKIKDVDFSYGETKILDKINLEMPRNQTIALVGESGSGKTTLANLISGLISPDRGEITIDQVPLNNYDLNAFRSRIGYISQDAVVFNDSIYNNITFWAEPSEENKKRFWEVVELTSLTSFISTQPEKEQTRLGNNGILISGGQKQRISIARELYKKAEILILDEATSALDSETEKIIQENIEKLHGTYTMVIIAHRLSTIKNADIIYLLEKGKVTASGSFDTMLEVSERFKRMVNLQEI</sequence>
<organism evidence="12 13">
    <name type="scientific">Mucilaginibacter hurinus</name>
    <dbReference type="NCBI Taxonomy" id="2201324"/>
    <lineage>
        <taxon>Bacteria</taxon>
        <taxon>Pseudomonadati</taxon>
        <taxon>Bacteroidota</taxon>
        <taxon>Sphingobacteriia</taxon>
        <taxon>Sphingobacteriales</taxon>
        <taxon>Sphingobacteriaceae</taxon>
        <taxon>Mucilaginibacter</taxon>
    </lineage>
</organism>
<dbReference type="FunFam" id="3.40.50.300:FF:000299">
    <property type="entry name" value="ABC transporter ATP-binding protein/permease"/>
    <property type="match status" value="1"/>
</dbReference>
<dbReference type="EMBL" id="QGDC01000001">
    <property type="protein sequence ID" value="RCH56656.1"/>
    <property type="molecule type" value="Genomic_DNA"/>
</dbReference>
<dbReference type="PROSITE" id="PS50929">
    <property type="entry name" value="ABC_TM1F"/>
    <property type="match status" value="1"/>
</dbReference>
<dbReference type="InterPro" id="IPR017871">
    <property type="entry name" value="ABC_transporter-like_CS"/>
</dbReference>